<feature type="transmembrane region" description="Helical" evidence="1">
    <location>
        <begin position="66"/>
        <end position="90"/>
    </location>
</feature>
<dbReference type="InterPro" id="IPR036259">
    <property type="entry name" value="MFS_trans_sf"/>
</dbReference>
<evidence type="ECO:0000313" key="2">
    <source>
        <dbReference type="EMBL" id="ONM48190.1"/>
    </source>
</evidence>
<keyword evidence="1" id="KW-0812">Transmembrane</keyword>
<dbReference type="InterPro" id="IPR011701">
    <property type="entry name" value="MFS"/>
</dbReference>
<feature type="transmembrane region" description="Helical" evidence="1">
    <location>
        <begin position="201"/>
        <end position="224"/>
    </location>
</feature>
<gene>
    <name evidence="2" type="ORF">B0T46_14520</name>
</gene>
<dbReference type="GO" id="GO:0022857">
    <property type="term" value="F:transmembrane transporter activity"/>
    <property type="evidence" value="ECO:0007669"/>
    <property type="project" value="InterPro"/>
</dbReference>
<dbReference type="STRING" id="1538463.B0T36_16860"/>
<dbReference type="RefSeq" id="WP_077117338.1">
    <property type="nucleotide sequence ID" value="NZ_MUKP01000054.1"/>
</dbReference>
<keyword evidence="1" id="KW-1133">Transmembrane helix</keyword>
<proteinExistence type="predicted"/>
<evidence type="ECO:0000256" key="1">
    <source>
        <dbReference type="SAM" id="Phobius"/>
    </source>
</evidence>
<dbReference type="Proteomes" id="UP000188836">
    <property type="component" value="Unassembled WGS sequence"/>
</dbReference>
<evidence type="ECO:0000313" key="3">
    <source>
        <dbReference type="Proteomes" id="UP000188836"/>
    </source>
</evidence>
<dbReference type="Pfam" id="PF07690">
    <property type="entry name" value="MFS_1"/>
    <property type="match status" value="1"/>
</dbReference>
<dbReference type="OrthoDB" id="7030876at2"/>
<feature type="transmembrane region" description="Helical" evidence="1">
    <location>
        <begin position="161"/>
        <end position="180"/>
    </location>
</feature>
<organism evidence="2 3">
    <name type="scientific">Nocardia donostiensis</name>
    <dbReference type="NCBI Taxonomy" id="1538463"/>
    <lineage>
        <taxon>Bacteria</taxon>
        <taxon>Bacillati</taxon>
        <taxon>Actinomycetota</taxon>
        <taxon>Actinomycetes</taxon>
        <taxon>Mycobacteriales</taxon>
        <taxon>Nocardiaceae</taxon>
        <taxon>Nocardia</taxon>
    </lineage>
</organism>
<comment type="caution">
    <text evidence="2">The sequence shown here is derived from an EMBL/GenBank/DDBJ whole genome shotgun (WGS) entry which is preliminary data.</text>
</comment>
<keyword evidence="1" id="KW-0472">Membrane</keyword>
<protein>
    <recommendedName>
        <fullName evidence="4">Major facilitator superfamily (MFS) profile domain-containing protein</fullName>
    </recommendedName>
</protein>
<reference evidence="2 3" key="1">
    <citation type="journal article" date="2016" name="Antonie Van Leeuwenhoek">
        <title>Nocardia donostiensis sp. nov., isolated from human respiratory specimens.</title>
        <authorList>
            <person name="Ercibengoa M."/>
            <person name="Bell M."/>
            <person name="Marimon J.M."/>
            <person name="Humrighouse B."/>
            <person name="Klenk H.P."/>
            <person name="Potter G."/>
            <person name="Perez-Trallero E."/>
        </authorList>
    </citation>
    <scope>NUCLEOTIDE SEQUENCE [LARGE SCALE GENOMIC DNA]</scope>
    <source>
        <strain evidence="2 3">X1655</strain>
    </source>
</reference>
<dbReference type="EMBL" id="MUMY01000011">
    <property type="protein sequence ID" value="ONM48190.1"/>
    <property type="molecule type" value="Genomic_DNA"/>
</dbReference>
<dbReference type="AlphaFoldDB" id="A0A1W0B5D3"/>
<dbReference type="PANTHER" id="PTHR23527">
    <property type="entry name" value="BLL3282 PROTEIN"/>
    <property type="match status" value="1"/>
</dbReference>
<feature type="transmembrane region" description="Helical" evidence="1">
    <location>
        <begin position="236"/>
        <end position="255"/>
    </location>
</feature>
<keyword evidence="3" id="KW-1185">Reference proteome</keyword>
<dbReference type="PANTHER" id="PTHR23527:SF1">
    <property type="entry name" value="BLL3282 PROTEIN"/>
    <property type="match status" value="1"/>
</dbReference>
<feature type="transmembrane region" description="Helical" evidence="1">
    <location>
        <begin position="96"/>
        <end position="116"/>
    </location>
</feature>
<accession>A0A1W0B5D3</accession>
<feature type="transmembrane region" description="Helical" evidence="1">
    <location>
        <begin position="137"/>
        <end position="155"/>
    </location>
</feature>
<sequence length="305" mass="31411">MAPTCRLDHDRVGGGFGLTAEGRRQGAQQFAPTEMFAGNFLDVSSDSVTVSVDVVEDRQRLLTGALVTAMTLSMLPLFLLGALALAVFAVAPSYPVLVVGIAVSGLAQALANPVTNKLILTRVVVDRRGPVMGWKQSGVQLGAFLAGVPLAAIAAAASWRWAVAAGAAVSMISIFAGFVLSPDANSVRRPTVLIGRPGWRAVRLGAFSVLLGGGISAINTYLPLYGIAEFGMAEGAAAALLAVLGAAGIAGRVWWTRRSAALGDRAVLLGPLAVGRWLPHVCSRRRGGAARGACGSRCWVSVGAL</sequence>
<dbReference type="Gene3D" id="1.20.1250.20">
    <property type="entry name" value="MFS general substrate transporter like domains"/>
    <property type="match status" value="1"/>
</dbReference>
<dbReference type="InterPro" id="IPR052952">
    <property type="entry name" value="MFS-Transporter"/>
</dbReference>
<dbReference type="SUPFAM" id="SSF103473">
    <property type="entry name" value="MFS general substrate transporter"/>
    <property type="match status" value="1"/>
</dbReference>
<name>A0A1W0B5D3_9NOCA</name>
<evidence type="ECO:0008006" key="4">
    <source>
        <dbReference type="Google" id="ProtNLM"/>
    </source>
</evidence>